<evidence type="ECO:0000256" key="3">
    <source>
        <dbReference type="SAM" id="MobiDB-lite"/>
    </source>
</evidence>
<evidence type="ECO:0000256" key="1">
    <source>
        <dbReference type="ARBA" id="ARBA00022729"/>
    </source>
</evidence>
<organism evidence="4 5">
    <name type="scientific">Streptomyces siamensis</name>
    <dbReference type="NCBI Taxonomy" id="1274986"/>
    <lineage>
        <taxon>Bacteria</taxon>
        <taxon>Bacillati</taxon>
        <taxon>Actinomycetota</taxon>
        <taxon>Actinomycetes</taxon>
        <taxon>Kitasatosporales</taxon>
        <taxon>Streptomycetaceae</taxon>
        <taxon>Streptomyces</taxon>
    </lineage>
</organism>
<gene>
    <name evidence="4" type="ORF">GCM10023335_08870</name>
</gene>
<feature type="compositionally biased region" description="Gly residues" evidence="3">
    <location>
        <begin position="156"/>
        <end position="194"/>
    </location>
</feature>
<dbReference type="EMBL" id="BAABKB010000002">
    <property type="protein sequence ID" value="GAA4997859.1"/>
    <property type="molecule type" value="Genomic_DNA"/>
</dbReference>
<keyword evidence="1" id="KW-0732">Signal</keyword>
<keyword evidence="5" id="KW-1185">Reference proteome</keyword>
<evidence type="ECO:0000313" key="4">
    <source>
        <dbReference type="EMBL" id="GAA4997859.1"/>
    </source>
</evidence>
<dbReference type="Pfam" id="PF06236">
    <property type="entry name" value="MelC1"/>
    <property type="match status" value="1"/>
</dbReference>
<dbReference type="Gene3D" id="3.30.1880.10">
    <property type="entry name" value="protein ne1242 domain like"/>
    <property type="match status" value="1"/>
</dbReference>
<proteinExistence type="predicted"/>
<reference evidence="5" key="1">
    <citation type="journal article" date="2019" name="Int. J. Syst. Evol. Microbiol.">
        <title>The Global Catalogue of Microorganisms (GCM) 10K type strain sequencing project: providing services to taxonomists for standard genome sequencing and annotation.</title>
        <authorList>
            <consortium name="The Broad Institute Genomics Platform"/>
            <consortium name="The Broad Institute Genome Sequencing Center for Infectious Disease"/>
            <person name="Wu L."/>
            <person name="Ma J."/>
        </authorList>
    </citation>
    <scope>NUCLEOTIDE SEQUENCE [LARGE SCALE GENOMIC DNA]</scope>
    <source>
        <strain evidence="5">JCM 18409</strain>
    </source>
</reference>
<dbReference type="InterPro" id="IPR023199">
    <property type="entry name" value="GriE/MELC1_sf"/>
</dbReference>
<name>A0ABP9IID1_9ACTN</name>
<keyword evidence="2" id="KW-0186">Copper</keyword>
<protein>
    <recommendedName>
        <fullName evidence="6">Tyrosinase</fullName>
    </recommendedName>
</protein>
<dbReference type="InterPro" id="IPR010928">
    <property type="entry name" value="MelC1"/>
</dbReference>
<dbReference type="Proteomes" id="UP001501759">
    <property type="component" value="Unassembled WGS sequence"/>
</dbReference>
<evidence type="ECO:0008006" key="6">
    <source>
        <dbReference type="Google" id="ProtNLM"/>
    </source>
</evidence>
<evidence type="ECO:0000313" key="5">
    <source>
        <dbReference type="Proteomes" id="UP001501759"/>
    </source>
</evidence>
<comment type="caution">
    <text evidence="4">The sequence shown here is derived from an EMBL/GenBank/DDBJ whole genome shotgun (WGS) entry which is preliminary data.</text>
</comment>
<dbReference type="RefSeq" id="WP_425589180.1">
    <property type="nucleotide sequence ID" value="NZ_BAABKB010000002.1"/>
</dbReference>
<feature type="region of interest" description="Disordered" evidence="3">
    <location>
        <begin position="150"/>
        <end position="203"/>
    </location>
</feature>
<feature type="region of interest" description="Disordered" evidence="3">
    <location>
        <begin position="1"/>
        <end position="30"/>
    </location>
</feature>
<evidence type="ECO:0000256" key="2">
    <source>
        <dbReference type="ARBA" id="ARBA00023008"/>
    </source>
</evidence>
<accession>A0ABP9IID1</accession>
<sequence length="203" mass="20547">MFVSRASAGVSGGAPGSTSRRVPRRVSDGMSATRRGALRGLLVSAVAVALAPVVAASRPPRALRPVDQSFDEMYHGRHILGTRSGSDGRAAYGAGGAWVVTVDGRPLHLMRRADGSYMSMVDHYQSYPTPLDAARAAVDGLGPSEHLRDMDMGRPAAGGGGLGNGALGRGGLGRTDTGGSGTDRGGALGSGTEGGSHHHGVHA</sequence>